<evidence type="ECO:0008006" key="4">
    <source>
        <dbReference type="Google" id="ProtNLM"/>
    </source>
</evidence>
<feature type="compositionally biased region" description="Low complexity" evidence="1">
    <location>
        <begin position="329"/>
        <end position="341"/>
    </location>
</feature>
<dbReference type="EMBL" id="JBBWRZ010000004">
    <property type="protein sequence ID" value="KAK8238049.1"/>
    <property type="molecule type" value="Genomic_DNA"/>
</dbReference>
<feature type="compositionally biased region" description="Low complexity" evidence="1">
    <location>
        <begin position="225"/>
        <end position="243"/>
    </location>
</feature>
<gene>
    <name evidence="2" type="ORF">HDK90DRAFT_451075</name>
</gene>
<evidence type="ECO:0000256" key="1">
    <source>
        <dbReference type="SAM" id="MobiDB-lite"/>
    </source>
</evidence>
<comment type="caution">
    <text evidence="2">The sequence shown here is derived from an EMBL/GenBank/DDBJ whole genome shotgun (WGS) entry which is preliminary data.</text>
</comment>
<sequence length="482" mass="52743">MPQQHGEVSLLTLYADVHYYFSHPSAKPPHHRFEKGSYVYLYHNPSQRRARVEVANCAGTPDQDAFMGFLDSVTVNRTFKQPGLITITVDPSFSGSAHSTPHQDYTQWHLPAADQRNEGKYMFKIHTLDIYLWTESDATLFSDTLQKCLQPHQVRLLDAPTPKTRHSEHSDTMSPVVQRLENLAVTKGYHQPRSTSVSTTQSFAGPPTTASSHHMSLETLQDSEPAGAPIAPYNPAAPAAPEPIAHREKTPPPPDAESGTGLVQAAAHEHGAQYVAPQMYQQHPSQSQEHQRQSSIPQTNATGSFPPPPAQSATGASHYGMSFAPPPTQAATPYAQTTSPQSDIQRHPSSHTSYSGYSTQSSQPTSPSQYPSYTTTPGYPPAPGHSQGGHPTRVQSPGVTIQGYSNYSYQQNQVPHDPYAIHSQAYRPTELEAHSRGSKHKHAPVTDAQAGPGVPGPGKFENGMNRMEKGVNRFFKKLDKTL</sequence>
<organism evidence="2 3">
    <name type="scientific">Phyllosticta capitalensis</name>
    <dbReference type="NCBI Taxonomy" id="121624"/>
    <lineage>
        <taxon>Eukaryota</taxon>
        <taxon>Fungi</taxon>
        <taxon>Dikarya</taxon>
        <taxon>Ascomycota</taxon>
        <taxon>Pezizomycotina</taxon>
        <taxon>Dothideomycetes</taxon>
        <taxon>Dothideomycetes incertae sedis</taxon>
        <taxon>Botryosphaeriales</taxon>
        <taxon>Phyllostictaceae</taxon>
        <taxon>Phyllosticta</taxon>
    </lineage>
</organism>
<feature type="region of interest" description="Disordered" evidence="1">
    <location>
        <begin position="280"/>
        <end position="400"/>
    </location>
</feature>
<feature type="region of interest" description="Disordered" evidence="1">
    <location>
        <begin position="189"/>
        <end position="262"/>
    </location>
</feature>
<proteinExistence type="predicted"/>
<accession>A0ABR1YT75</accession>
<dbReference type="Proteomes" id="UP001492380">
    <property type="component" value="Unassembled WGS sequence"/>
</dbReference>
<evidence type="ECO:0000313" key="2">
    <source>
        <dbReference type="EMBL" id="KAK8238049.1"/>
    </source>
</evidence>
<feature type="compositionally biased region" description="Polar residues" evidence="1">
    <location>
        <begin position="280"/>
        <end position="303"/>
    </location>
</feature>
<keyword evidence="3" id="KW-1185">Reference proteome</keyword>
<name>A0ABR1YT75_9PEZI</name>
<reference evidence="2 3" key="1">
    <citation type="submission" date="2024-04" db="EMBL/GenBank/DDBJ databases">
        <title>Phyllosticta paracitricarpa is synonymous to the EU quarantine fungus P. citricarpa based on phylogenomic analyses.</title>
        <authorList>
            <consortium name="Lawrence Berkeley National Laboratory"/>
            <person name="Van Ingen-Buijs V.A."/>
            <person name="Van Westerhoven A.C."/>
            <person name="Haridas S."/>
            <person name="Skiadas P."/>
            <person name="Martin F."/>
            <person name="Groenewald J.Z."/>
            <person name="Crous P.W."/>
            <person name="Seidl M.F."/>
        </authorList>
    </citation>
    <scope>NUCLEOTIDE SEQUENCE [LARGE SCALE GENOMIC DNA]</scope>
    <source>
        <strain evidence="2 3">CBS 123374</strain>
    </source>
</reference>
<feature type="compositionally biased region" description="Polar residues" evidence="1">
    <location>
        <begin position="192"/>
        <end position="222"/>
    </location>
</feature>
<evidence type="ECO:0000313" key="3">
    <source>
        <dbReference type="Proteomes" id="UP001492380"/>
    </source>
</evidence>
<protein>
    <recommendedName>
        <fullName evidence="4">RNA recognition motif-containing protein</fullName>
    </recommendedName>
</protein>
<feature type="region of interest" description="Disordered" evidence="1">
    <location>
        <begin position="430"/>
        <end position="466"/>
    </location>
</feature>
<feature type="compositionally biased region" description="Low complexity" evidence="1">
    <location>
        <begin position="350"/>
        <end position="377"/>
    </location>
</feature>